<sequence>AAARCRQAGGCMGTGKMRLDACTKVAASPNPRQYKEIRNFFFAYLYPKEYSKYFLTCTETYWPENVLLHYL</sequence>
<organism evidence="1">
    <name type="scientific">uncultured Cytophagales bacterium</name>
    <dbReference type="NCBI Taxonomy" id="158755"/>
    <lineage>
        <taxon>Bacteria</taxon>
        <taxon>Pseudomonadati</taxon>
        <taxon>Bacteroidota</taxon>
        <taxon>Sphingobacteriia</taxon>
        <taxon>Sphingobacteriales</taxon>
        <taxon>environmental samples</taxon>
    </lineage>
</organism>
<feature type="non-terminal residue" evidence="1">
    <location>
        <position position="1"/>
    </location>
</feature>
<proteinExistence type="predicted"/>
<name>A0A6J4J6K9_9SPHI</name>
<reference evidence="1" key="1">
    <citation type="submission" date="2020-02" db="EMBL/GenBank/DDBJ databases">
        <authorList>
            <person name="Meier V. D."/>
        </authorList>
    </citation>
    <scope>NUCLEOTIDE SEQUENCE</scope>
    <source>
        <strain evidence="1">AVDCRST_MAG56</strain>
    </source>
</reference>
<gene>
    <name evidence="1" type="ORF">AVDCRST_MAG56-2907</name>
</gene>
<feature type="non-terminal residue" evidence="1">
    <location>
        <position position="71"/>
    </location>
</feature>
<dbReference type="AlphaFoldDB" id="A0A6J4J6K9"/>
<protein>
    <submittedName>
        <fullName evidence="1">Uncharacterized protein</fullName>
    </submittedName>
</protein>
<dbReference type="EMBL" id="CADCTQ010000249">
    <property type="protein sequence ID" value="CAA9268440.1"/>
    <property type="molecule type" value="Genomic_DNA"/>
</dbReference>
<accession>A0A6J4J6K9</accession>
<evidence type="ECO:0000313" key="1">
    <source>
        <dbReference type="EMBL" id="CAA9268440.1"/>
    </source>
</evidence>